<dbReference type="EMBL" id="CP017147">
    <property type="protein sequence ID" value="AOO79287.1"/>
    <property type="molecule type" value="Genomic_DNA"/>
</dbReference>
<keyword evidence="8" id="KW-0966">Cell projection</keyword>
<evidence type="ECO:0000313" key="9">
    <source>
        <dbReference type="Proteomes" id="UP000094969"/>
    </source>
</evidence>
<accession>A0A1D7TW00</accession>
<evidence type="ECO:0000256" key="2">
    <source>
        <dbReference type="ARBA" id="ARBA00009772"/>
    </source>
</evidence>
<evidence type="ECO:0000256" key="5">
    <source>
        <dbReference type="ARBA" id="ARBA00022989"/>
    </source>
</evidence>
<reference evidence="8 9" key="1">
    <citation type="journal article" date="2015" name="Antonie Van Leeuwenhoek">
        <title>Bosea vaviloviae sp. nov., a new species of slow-growing rhizobia isolated from nodules of the relict species Vavilovia formosa (Stev.) Fed.</title>
        <authorList>
            <person name="Safronova V.I."/>
            <person name="Kuznetsova I.G."/>
            <person name="Sazanova A.L."/>
            <person name="Kimeklis A.K."/>
            <person name="Belimov A.A."/>
            <person name="Andronov E.E."/>
            <person name="Pinaev A.G."/>
            <person name="Chizhevskaya E.P."/>
            <person name="Pukhaev A.R."/>
            <person name="Popov K.P."/>
            <person name="Willems A."/>
            <person name="Tikhonovich I.A."/>
        </authorList>
    </citation>
    <scope>NUCLEOTIDE SEQUENCE [LARGE SCALE GENOMIC DNA]</scope>
    <source>
        <strain evidence="8 9">Vaf18</strain>
    </source>
</reference>
<evidence type="ECO:0000256" key="6">
    <source>
        <dbReference type="ARBA" id="ARBA00023136"/>
    </source>
</evidence>
<dbReference type="PANTHER" id="PTHR30065">
    <property type="entry name" value="FLAGELLAR BIOSYNTHETIC PROTEIN FLIR"/>
    <property type="match status" value="1"/>
</dbReference>
<feature type="transmembrane region" description="Helical" evidence="7">
    <location>
        <begin position="38"/>
        <end position="58"/>
    </location>
</feature>
<dbReference type="NCBIfam" id="NF009416">
    <property type="entry name" value="PRK12780.1"/>
    <property type="match status" value="1"/>
</dbReference>
<evidence type="ECO:0000256" key="1">
    <source>
        <dbReference type="ARBA" id="ARBA00004651"/>
    </source>
</evidence>
<keyword evidence="8" id="KW-0282">Flagellum</keyword>
<dbReference type="PRINTS" id="PR00953">
    <property type="entry name" value="TYPE3IMRPROT"/>
</dbReference>
<dbReference type="InterPro" id="IPR002010">
    <property type="entry name" value="T3SS_IM_R"/>
</dbReference>
<keyword evidence="9" id="KW-1185">Reference proteome</keyword>
<protein>
    <submittedName>
        <fullName evidence="8">Flagellar biosynthetic protein FliR</fullName>
    </submittedName>
</protein>
<proteinExistence type="inferred from homology"/>
<dbReference type="Proteomes" id="UP000094969">
    <property type="component" value="Chromosome"/>
</dbReference>
<feature type="transmembrane region" description="Helical" evidence="7">
    <location>
        <begin position="213"/>
        <end position="231"/>
    </location>
</feature>
<comment type="similarity">
    <text evidence="2">Belongs to the FliR/MopE/SpaR family.</text>
</comment>
<dbReference type="KEGG" id="bvv:BHK69_01155"/>
<evidence type="ECO:0000256" key="3">
    <source>
        <dbReference type="ARBA" id="ARBA00022475"/>
    </source>
</evidence>
<keyword evidence="5 7" id="KW-1133">Transmembrane helix</keyword>
<dbReference type="AlphaFoldDB" id="A0A1D7TW00"/>
<dbReference type="GO" id="GO:0006605">
    <property type="term" value="P:protein targeting"/>
    <property type="evidence" value="ECO:0007669"/>
    <property type="project" value="InterPro"/>
</dbReference>
<keyword evidence="6 7" id="KW-0472">Membrane</keyword>
<name>A0A1D7TW00_9HYPH</name>
<sequence length="251" mass="26551">MTLVTPEILLHAFLIFCRIGACLMLMPGFSSPRVPVRLRLLMAGGITLALAPFALPAFATVGADPGPATLLRLIVSETMTGALIGLMARFFFLALQTIATAMATTAGLGQLPGLPIDEAEASAPFVTLITMTAATLMFVTNQHAEVIRALAGSYARIAPGTAFDAQAGLIQLADRASDSFFLALRIGSPFMIYGVVVNLAIGLMNKLTPQIPVYFISLPFVIAGGLFLLYFTGPEALRLFITAFSSWLAHG</sequence>
<feature type="transmembrane region" description="Helical" evidence="7">
    <location>
        <begin position="180"/>
        <end position="201"/>
    </location>
</feature>
<organism evidence="8 9">
    <name type="scientific">Bosea vaviloviae</name>
    <dbReference type="NCBI Taxonomy" id="1526658"/>
    <lineage>
        <taxon>Bacteria</taxon>
        <taxon>Pseudomonadati</taxon>
        <taxon>Pseudomonadota</taxon>
        <taxon>Alphaproteobacteria</taxon>
        <taxon>Hyphomicrobiales</taxon>
        <taxon>Boseaceae</taxon>
        <taxon>Bosea</taxon>
    </lineage>
</organism>
<keyword evidence="8" id="KW-0969">Cilium</keyword>
<feature type="transmembrane region" description="Helical" evidence="7">
    <location>
        <begin position="6"/>
        <end position="26"/>
    </location>
</feature>
<evidence type="ECO:0000256" key="7">
    <source>
        <dbReference type="SAM" id="Phobius"/>
    </source>
</evidence>
<dbReference type="STRING" id="1526658.BHK69_01155"/>
<evidence type="ECO:0000313" key="8">
    <source>
        <dbReference type="EMBL" id="AOO79287.1"/>
    </source>
</evidence>
<gene>
    <name evidence="8" type="ORF">BHK69_01155</name>
</gene>
<dbReference type="GO" id="GO:0005886">
    <property type="term" value="C:plasma membrane"/>
    <property type="evidence" value="ECO:0007669"/>
    <property type="project" value="UniProtKB-SubCell"/>
</dbReference>
<dbReference type="PANTHER" id="PTHR30065:SF8">
    <property type="entry name" value="FLAGELLAR BIOSYNTHETIC PROTEIN FLIR"/>
    <property type="match status" value="1"/>
</dbReference>
<keyword evidence="4 7" id="KW-0812">Transmembrane</keyword>
<evidence type="ECO:0000256" key="4">
    <source>
        <dbReference type="ARBA" id="ARBA00022692"/>
    </source>
</evidence>
<dbReference type="RefSeq" id="WP_069688511.1">
    <property type="nucleotide sequence ID" value="NZ_CP017147.1"/>
</dbReference>
<keyword evidence="3" id="KW-1003">Cell membrane</keyword>
<dbReference type="Pfam" id="PF01311">
    <property type="entry name" value="Bac_export_1"/>
    <property type="match status" value="1"/>
</dbReference>
<dbReference type="OrthoDB" id="9779817at2"/>
<feature type="transmembrane region" description="Helical" evidence="7">
    <location>
        <begin position="70"/>
        <end position="92"/>
    </location>
</feature>
<comment type="subcellular location">
    <subcellularLocation>
        <location evidence="1">Cell membrane</location>
        <topology evidence="1">Multi-pass membrane protein</topology>
    </subcellularLocation>
</comment>